<gene>
    <name evidence="5" type="ORF">CGZ92_05595</name>
</gene>
<dbReference type="PANTHER" id="PTHR43673">
    <property type="entry name" value="NAD(P)H NITROREDUCTASE YDGI-RELATED"/>
    <property type="match status" value="1"/>
</dbReference>
<dbReference type="Gene3D" id="3.40.109.10">
    <property type="entry name" value="NADH Oxidase"/>
    <property type="match status" value="1"/>
</dbReference>
<comment type="caution">
    <text evidence="5">The sequence shown here is derived from an EMBL/GenBank/DDBJ whole genome shotgun (WGS) entry which is preliminary data.</text>
</comment>
<evidence type="ECO:0000313" key="5">
    <source>
        <dbReference type="EMBL" id="OYN88088.1"/>
    </source>
</evidence>
<dbReference type="CDD" id="cd02138">
    <property type="entry name" value="TdsD-like"/>
    <property type="match status" value="1"/>
</dbReference>
<feature type="region of interest" description="Disordered" evidence="3">
    <location>
        <begin position="76"/>
        <end position="104"/>
    </location>
</feature>
<feature type="region of interest" description="Disordered" evidence="3">
    <location>
        <begin position="286"/>
        <end position="308"/>
    </location>
</feature>
<proteinExistence type="inferred from homology"/>
<evidence type="ECO:0000256" key="1">
    <source>
        <dbReference type="ARBA" id="ARBA00007118"/>
    </source>
</evidence>
<dbReference type="InterPro" id="IPR029479">
    <property type="entry name" value="Nitroreductase"/>
</dbReference>
<evidence type="ECO:0000259" key="4">
    <source>
        <dbReference type="Pfam" id="PF00881"/>
    </source>
</evidence>
<evidence type="ECO:0000256" key="3">
    <source>
        <dbReference type="SAM" id="MobiDB-lite"/>
    </source>
</evidence>
<sequence length="308" mass="33256">MGRVLADLPDHRISRLAAGLRPCRGGVVGAGEEGLGRFRGPSHPPHRAVGGQRHQRTPAGRPASVAAGRYWPVAPARLAPQGDRGGARLRRDPTRPGPAGTLPTRAAFGFSEIIRPRSTVSQTSQTTSDVENGEIEYPILPVLEQRWSPRAYLPVDIDQSKLNSAFEAARWSPSWANNQPWAYVVGRRGSGTFDTIVDTLVDFNQGWASKASALILTIALTHDADGQPRPTALYDLGQSVAHFTVQAHAEGLSVRQMGGFHADRARASFGLDDHEQPVSVIAVGTVDPEGPRASKPRTRKPQRSFLRG</sequence>
<organism evidence="5 6">
    <name type="scientific">Parenemella sanctibonifatiensis</name>
    <dbReference type="NCBI Taxonomy" id="2016505"/>
    <lineage>
        <taxon>Bacteria</taxon>
        <taxon>Bacillati</taxon>
        <taxon>Actinomycetota</taxon>
        <taxon>Actinomycetes</taxon>
        <taxon>Propionibacteriales</taxon>
        <taxon>Propionibacteriaceae</taxon>
        <taxon>Parenemella</taxon>
    </lineage>
</organism>
<dbReference type="Pfam" id="PF00881">
    <property type="entry name" value="Nitroreductase"/>
    <property type="match status" value="2"/>
</dbReference>
<dbReference type="InterPro" id="IPR000415">
    <property type="entry name" value="Nitroreductase-like"/>
</dbReference>
<feature type="domain" description="Nitroreductase" evidence="4">
    <location>
        <begin position="214"/>
        <end position="284"/>
    </location>
</feature>
<accession>A0A255E942</accession>
<dbReference type="SUPFAM" id="SSF55469">
    <property type="entry name" value="FMN-dependent nitroreductase-like"/>
    <property type="match status" value="1"/>
</dbReference>
<dbReference type="EMBL" id="NMVI01000014">
    <property type="protein sequence ID" value="OYN88088.1"/>
    <property type="molecule type" value="Genomic_DNA"/>
</dbReference>
<protein>
    <recommendedName>
        <fullName evidence="4">Nitroreductase domain-containing protein</fullName>
    </recommendedName>
</protein>
<feature type="compositionally biased region" description="Basic and acidic residues" evidence="3">
    <location>
        <begin position="85"/>
        <end position="94"/>
    </location>
</feature>
<name>A0A255E942_9ACTN</name>
<dbReference type="PANTHER" id="PTHR43673:SF10">
    <property type="entry name" value="NADH DEHYDROGENASE_NAD(P)H NITROREDUCTASE XCC3605-RELATED"/>
    <property type="match status" value="1"/>
</dbReference>
<feature type="region of interest" description="Disordered" evidence="3">
    <location>
        <begin position="34"/>
        <end position="61"/>
    </location>
</feature>
<feature type="domain" description="Nitroreductase" evidence="4">
    <location>
        <begin position="144"/>
        <end position="185"/>
    </location>
</feature>
<evidence type="ECO:0000256" key="2">
    <source>
        <dbReference type="ARBA" id="ARBA00023002"/>
    </source>
</evidence>
<dbReference type="GO" id="GO:0016491">
    <property type="term" value="F:oxidoreductase activity"/>
    <property type="evidence" value="ECO:0007669"/>
    <property type="project" value="UniProtKB-KW"/>
</dbReference>
<reference evidence="5 6" key="1">
    <citation type="submission" date="2017-07" db="EMBL/GenBank/DDBJ databases">
        <title>Draft whole genome sequences of clinical Proprionibacteriaceae strains.</title>
        <authorList>
            <person name="Bernier A.-M."/>
            <person name="Bernard K."/>
            <person name="Domingo M.-C."/>
        </authorList>
    </citation>
    <scope>NUCLEOTIDE SEQUENCE [LARGE SCALE GENOMIC DNA]</scope>
    <source>
        <strain evidence="5 6">NML 160184</strain>
    </source>
</reference>
<dbReference type="AlphaFoldDB" id="A0A255E942"/>
<evidence type="ECO:0000313" key="6">
    <source>
        <dbReference type="Proteomes" id="UP000216533"/>
    </source>
</evidence>
<dbReference type="Proteomes" id="UP000216533">
    <property type="component" value="Unassembled WGS sequence"/>
</dbReference>
<comment type="similarity">
    <text evidence="1">Belongs to the nitroreductase family.</text>
</comment>
<keyword evidence="2" id="KW-0560">Oxidoreductase</keyword>